<dbReference type="InterPro" id="IPR029032">
    <property type="entry name" value="AhpD-like"/>
</dbReference>
<dbReference type="EC" id="4.1.1.44" evidence="2"/>
<dbReference type="EMBL" id="CP018191">
    <property type="protein sequence ID" value="APH54249.1"/>
    <property type="molecule type" value="Genomic_DNA"/>
</dbReference>
<gene>
    <name evidence="2" type="ORF">GbCGDNIH9_0956</name>
</gene>
<keyword evidence="2" id="KW-0456">Lyase</keyword>
<reference evidence="3" key="1">
    <citation type="submission" date="2016-11" db="EMBL/GenBank/DDBJ databases">
        <title>Comparative genomic and phenotypic analysis of Granulibacter bethesdensis clinical isolates from patients with chronic granulomatous disease.</title>
        <authorList>
            <person name="Zarember K.A."/>
            <person name="Porcella S.F."/>
            <person name="Chu J."/>
            <person name="Ding L."/>
            <person name="Dahlstrom E."/>
            <person name="Barbian K."/>
            <person name="Martens C."/>
            <person name="Sykora L."/>
            <person name="Kramer S."/>
            <person name="Pettinato A.M."/>
            <person name="Hong H."/>
            <person name="Wald G."/>
            <person name="Berg L.J."/>
            <person name="Rogge L.S."/>
            <person name="Greenberg D.E."/>
            <person name="Falcone E.L."/>
            <person name="Neves J.F."/>
            <person name="Simoes M.J."/>
            <person name="Casal M."/>
            <person name="Rodriguez-Lopez F.C."/>
            <person name="Zelazny A."/>
            <person name="Gallin J.I."/>
            <person name="Holland S.M."/>
        </authorList>
    </citation>
    <scope>NUCLEOTIDE SEQUENCE [LARGE SCALE GENOMIC DNA]</scope>
    <source>
        <strain evidence="3">NIH9.1</strain>
    </source>
</reference>
<dbReference type="InterPro" id="IPR052512">
    <property type="entry name" value="4CMD/NDH-1_regulator"/>
</dbReference>
<dbReference type="PANTHER" id="PTHR33570">
    <property type="entry name" value="4-CARBOXYMUCONOLACTONE DECARBOXYLASE FAMILY PROTEIN"/>
    <property type="match status" value="1"/>
</dbReference>
<name>A0AAC9KAP5_9PROT</name>
<evidence type="ECO:0000313" key="3">
    <source>
        <dbReference type="Proteomes" id="UP000182373"/>
    </source>
</evidence>
<dbReference type="AlphaFoldDB" id="A0AAC9KAP5"/>
<sequence>MLHHISDAQELMTMTHQDDQEQRYQRGRNMLHTLHGQHGLDTVDGLGAFAPDFARMIYEFPFADVYSRPGLDLRSRQIATISALAAMGNALPQLESHIAAGLHIGLTRQEIIEIIMQMAVYAGFPAAMNGLATARAVFARLDEEAAAV</sequence>
<accession>A0AAC9KAP5</accession>
<protein>
    <submittedName>
        <fullName evidence="2">4-carboxymuconolactone decarboxylase</fullName>
        <ecNumber evidence="2">4.1.1.44</ecNumber>
    </submittedName>
</protein>
<evidence type="ECO:0000259" key="1">
    <source>
        <dbReference type="Pfam" id="PF02627"/>
    </source>
</evidence>
<dbReference type="GO" id="GO:0047575">
    <property type="term" value="F:4-carboxymuconolactone decarboxylase activity"/>
    <property type="evidence" value="ECO:0007669"/>
    <property type="project" value="UniProtKB-EC"/>
</dbReference>
<organism evidence="2 3">
    <name type="scientific">Granulibacter bethesdensis</name>
    <dbReference type="NCBI Taxonomy" id="364410"/>
    <lineage>
        <taxon>Bacteria</taxon>
        <taxon>Pseudomonadati</taxon>
        <taxon>Pseudomonadota</taxon>
        <taxon>Alphaproteobacteria</taxon>
        <taxon>Acetobacterales</taxon>
        <taxon>Acetobacteraceae</taxon>
        <taxon>Granulibacter</taxon>
    </lineage>
</organism>
<dbReference type="GO" id="GO:0051920">
    <property type="term" value="F:peroxiredoxin activity"/>
    <property type="evidence" value="ECO:0007669"/>
    <property type="project" value="InterPro"/>
</dbReference>
<feature type="domain" description="Carboxymuconolactone decarboxylase-like" evidence="1">
    <location>
        <begin position="51"/>
        <end position="135"/>
    </location>
</feature>
<proteinExistence type="predicted"/>
<dbReference type="Gene3D" id="1.20.1290.10">
    <property type="entry name" value="AhpD-like"/>
    <property type="match status" value="1"/>
</dbReference>
<dbReference type="Pfam" id="PF02627">
    <property type="entry name" value="CMD"/>
    <property type="match status" value="1"/>
</dbReference>
<dbReference type="PANTHER" id="PTHR33570:SF10">
    <property type="entry name" value="GAMMA-CARBOXYMUCONOLACTONE DECARBOXYLASE"/>
    <property type="match status" value="1"/>
</dbReference>
<dbReference type="Proteomes" id="UP000182373">
    <property type="component" value="Chromosome"/>
</dbReference>
<dbReference type="InterPro" id="IPR003779">
    <property type="entry name" value="CMD-like"/>
</dbReference>
<dbReference type="SUPFAM" id="SSF69118">
    <property type="entry name" value="AhpD-like"/>
    <property type="match status" value="1"/>
</dbReference>
<evidence type="ECO:0000313" key="2">
    <source>
        <dbReference type="EMBL" id="APH54249.1"/>
    </source>
</evidence>